<protein>
    <recommendedName>
        <fullName evidence="23">Structural maintenance of chromosomes protein 6</fullName>
    </recommendedName>
</protein>
<name>A0A820W4F7_9BILA</name>
<dbReference type="GO" id="GO:0015297">
    <property type="term" value="F:antiporter activity"/>
    <property type="evidence" value="ECO:0007669"/>
    <property type="project" value="InterPro"/>
</dbReference>
<keyword evidence="11 16" id="KW-0175">Coiled coil</keyword>
<keyword evidence="8" id="KW-0227">DNA damage</keyword>
<feature type="domain" description="RecF/RecN/SMC N-terminal" evidence="20">
    <location>
        <begin position="649"/>
        <end position="1646"/>
    </location>
</feature>
<evidence type="ECO:0000256" key="18">
    <source>
        <dbReference type="SAM" id="Phobius"/>
    </source>
</evidence>
<keyword evidence="12 18" id="KW-0472">Membrane</keyword>
<evidence type="ECO:0000256" key="3">
    <source>
        <dbReference type="ARBA" id="ARBA00004286"/>
    </source>
</evidence>
<evidence type="ECO:0000256" key="8">
    <source>
        <dbReference type="ARBA" id="ARBA00022763"/>
    </source>
</evidence>
<reference evidence="21" key="1">
    <citation type="submission" date="2021-02" db="EMBL/GenBank/DDBJ databases">
        <authorList>
            <person name="Nowell W R."/>
        </authorList>
    </citation>
    <scope>NUCLEOTIDE SEQUENCE</scope>
</reference>
<evidence type="ECO:0000256" key="16">
    <source>
        <dbReference type="SAM" id="Coils"/>
    </source>
</evidence>
<sequence length="1677" mass="192314">MIMSPTGSIILVLSFAVLLSCLCKIFFAKFLRQKINISFYIVALFLGFLIGIIATQIKGDFNEDDFLRATSATWSYFELLQAAYFDVLFYFKSAVSPLVTSLLFGSTLSTTDPVSIVTLLQSCGARHSLSSLIESESLLNDGSFAIGQVVSDIVRYSLSGTLLGLFCGFICVFILKRINNDLKIEITITFGIAYLVFYVADVELGVSAVLSLISMGLYMSKHRYCRSNAQLPLAESWKIIVFVVNILIFTLSGLTIAHSFVGIETTLTSRDIVIALVLYLLIHASRALIVGVLYPVITWSGMHLNRNECVIFAWSGLRGRTALALVLLVYLDSKIPRATRERFLFHISMIVLLTLIINGISSKFLVKMLDLHREKLLEELDEDNDTNMHERLSVSSIKTHNDTSLDSISRHSDQSESPKHSDLTSTNSICQLDLDTLWTNPCILGPFIEPIHNTYLTAGCYRTNMRNEIIKRILTAMPVDYEKQWYLAFHSAKSRMENLLPKFPDFANIDNYIMNNVLREAKILQLRASLVLHDLQHSSDHVIGIDLLFDRDSSVSNRTYGAEDLVHCVLNRILFLYLNKIMPKRGSTTSGTVASVPRKKQKSVEPTYSQNTDEQDENTPLNHSNYFSQLSQLSKQSPDLHKNAGTILRVSVKNFMCHTFLEFDFNENLNMVIGNNGSGKSAVMNAITLTLGGRATSTSRCSNIGRFIQHGKGFAEISVVLCNQGLEAIDIERFGRSITITRKVTVKGSSHYQVKNEYGKIVSERKDTIDTIVAHFNIQVDNPMCMLNQDIAKNFLNTKSTKEKYNFFLKATQLQKMVEDLEENTVEIRIAKGLLVDHVKKRKEIQAQKEELDAKLKFAESVRNAKSNADNLQGHLEWAEVINHEKTLAETEKKLVEDQYAVQEYTNKRDALIDDMKNEKSKRDELLRKAQEVANNAIEAKRIHDDLERQMKLFNKEKRDLLHEVSKLEKELQLQTELKKKLQKKIEEMRRKATGNNDYEKACQRINELHILINEQRQILSMKESEQGNFRQLYDDERQTLFNDQSTLKQHEDTLRRKRGGIQQLKAAKQDRVTIYGRYTLAILKEIDKHAHRFKQIPIGPVGKHIRLVDRKWAIAVEQAIGNSMQGYLCSCRDDERVLLEILSRCVPAQEMDYRPSVTVMKYQSKVYQNLRLPPSSFTTILSMLQIDNPTVTCFLIDHARIEQRVLMDNYETARRIMERSAPPNCVAAYLPNGTEMQNTYVFRCYTCRVQNPRFFVEDFAEQITRAENECITIERNMLEVKEKIKETQQRVNQHQQTVAGLDGTINEIRATCGRLGKELRELQLIEAPNDSNMDDCENELSEYDTRIETFKQRIKDQKSKAEIESPEYRQILDDVAQARQRVMEKREEAEQCKTSLQACDALKENGQRAINELQRGLDDNQRKLEQHEATKKFIETKLQIQIENAQKLLNQKPEGEIDVKATRRRLDGILKFIETNKNVFYDVQQIKDRSEKVKIALDTFGRVVDKQEKLVHKLFKASRHRGQQYTNLLEATAKLTSSCFTSFLESRNYTGEAIFDHKEGTLALEITPRGDEVHKDTRSLSGGERSFSTVCFMLALWEVVEMPLRCLDEFDVFMDHVTRRTAMNLVLEVAREKKKQYIFLTPQDLSFLKITDDMRILRMPQPKRTLMEINNDNDAD</sequence>
<dbReference type="InterPro" id="IPR027417">
    <property type="entry name" value="P-loop_NTPase"/>
</dbReference>
<feature type="coiled-coil region" evidence="16">
    <location>
        <begin position="902"/>
        <end position="992"/>
    </location>
</feature>
<dbReference type="Pfam" id="PF02463">
    <property type="entry name" value="SMC_N"/>
    <property type="match status" value="1"/>
</dbReference>
<keyword evidence="13" id="KW-0233">DNA recombination</keyword>
<dbReference type="GO" id="GO:0005524">
    <property type="term" value="F:ATP binding"/>
    <property type="evidence" value="ECO:0007669"/>
    <property type="project" value="UniProtKB-KW"/>
</dbReference>
<feature type="transmembrane region" description="Helical" evidence="18">
    <location>
        <begin position="195"/>
        <end position="219"/>
    </location>
</feature>
<evidence type="ECO:0000256" key="1">
    <source>
        <dbReference type="ARBA" id="ARBA00004123"/>
    </source>
</evidence>
<feature type="compositionally biased region" description="Basic and acidic residues" evidence="17">
    <location>
        <begin position="402"/>
        <end position="422"/>
    </location>
</feature>
<accession>A0A820W4F7</accession>
<feature type="coiled-coil region" evidence="16">
    <location>
        <begin position="1334"/>
        <end position="1438"/>
    </location>
</feature>
<evidence type="ECO:0008006" key="23">
    <source>
        <dbReference type="Google" id="ProtNLM"/>
    </source>
</evidence>
<evidence type="ECO:0000256" key="12">
    <source>
        <dbReference type="ARBA" id="ARBA00023136"/>
    </source>
</evidence>
<feature type="transmembrane region" description="Helical" evidence="18">
    <location>
        <begin position="6"/>
        <end position="27"/>
    </location>
</feature>
<dbReference type="GO" id="GO:0000724">
    <property type="term" value="P:double-strand break repair via homologous recombination"/>
    <property type="evidence" value="ECO:0007669"/>
    <property type="project" value="TreeGrafter"/>
</dbReference>
<feature type="coiled-coil region" evidence="16">
    <location>
        <begin position="835"/>
        <end position="862"/>
    </location>
</feature>
<evidence type="ECO:0000256" key="5">
    <source>
        <dbReference type="ARBA" id="ARBA00022454"/>
    </source>
</evidence>
<feature type="compositionally biased region" description="Polar residues" evidence="17">
    <location>
        <begin position="604"/>
        <end position="622"/>
    </location>
</feature>
<dbReference type="GO" id="GO:0030915">
    <property type="term" value="C:Smc5-Smc6 complex"/>
    <property type="evidence" value="ECO:0007669"/>
    <property type="project" value="TreeGrafter"/>
</dbReference>
<dbReference type="GO" id="GO:0016020">
    <property type="term" value="C:membrane"/>
    <property type="evidence" value="ECO:0007669"/>
    <property type="project" value="UniProtKB-SubCell"/>
</dbReference>
<evidence type="ECO:0000256" key="10">
    <source>
        <dbReference type="ARBA" id="ARBA00022989"/>
    </source>
</evidence>
<feature type="transmembrane region" description="Helical" evidence="18">
    <location>
        <begin position="239"/>
        <end position="261"/>
    </location>
</feature>
<evidence type="ECO:0000256" key="7">
    <source>
        <dbReference type="ARBA" id="ARBA00022741"/>
    </source>
</evidence>
<evidence type="ECO:0000256" key="4">
    <source>
        <dbReference type="ARBA" id="ARBA00006793"/>
    </source>
</evidence>
<dbReference type="InterPro" id="IPR003395">
    <property type="entry name" value="RecF/RecN/SMC_N"/>
</dbReference>
<feature type="coiled-coil region" evidence="16">
    <location>
        <begin position="1257"/>
        <end position="1298"/>
    </location>
</feature>
<evidence type="ECO:0000256" key="9">
    <source>
        <dbReference type="ARBA" id="ARBA00022840"/>
    </source>
</evidence>
<dbReference type="Proteomes" id="UP000663848">
    <property type="component" value="Unassembled WGS sequence"/>
</dbReference>
<dbReference type="GO" id="GO:1902600">
    <property type="term" value="P:proton transmembrane transport"/>
    <property type="evidence" value="ECO:0007669"/>
    <property type="project" value="InterPro"/>
</dbReference>
<evidence type="ECO:0000256" key="11">
    <source>
        <dbReference type="ARBA" id="ARBA00023054"/>
    </source>
</evidence>
<dbReference type="PANTHER" id="PTHR19306:SF6">
    <property type="entry name" value="STRUCTURAL MAINTENANCE OF CHROMOSOMES PROTEIN 6"/>
    <property type="match status" value="1"/>
</dbReference>
<feature type="transmembrane region" description="Helical" evidence="18">
    <location>
        <begin position="153"/>
        <end position="175"/>
    </location>
</feature>
<keyword evidence="6 18" id="KW-0812">Transmembrane</keyword>
<evidence type="ECO:0000313" key="21">
    <source>
        <dbReference type="EMBL" id="CAF4512011.1"/>
    </source>
</evidence>
<comment type="similarity">
    <text evidence="4">Belongs to the SMC family. SMC6 subfamily.</text>
</comment>
<keyword evidence="14" id="KW-0234">DNA repair</keyword>
<organism evidence="21 22">
    <name type="scientific">Rotaria socialis</name>
    <dbReference type="NCBI Taxonomy" id="392032"/>
    <lineage>
        <taxon>Eukaryota</taxon>
        <taxon>Metazoa</taxon>
        <taxon>Spiralia</taxon>
        <taxon>Gnathifera</taxon>
        <taxon>Rotifera</taxon>
        <taxon>Eurotatoria</taxon>
        <taxon>Bdelloidea</taxon>
        <taxon>Philodinida</taxon>
        <taxon>Philodinidae</taxon>
        <taxon>Rotaria</taxon>
    </lineage>
</organism>
<dbReference type="GO" id="GO:0005634">
    <property type="term" value="C:nucleus"/>
    <property type="evidence" value="ECO:0007669"/>
    <property type="project" value="UniProtKB-SubCell"/>
</dbReference>
<keyword evidence="9" id="KW-0067">ATP-binding</keyword>
<dbReference type="GO" id="GO:0035861">
    <property type="term" value="C:site of double-strand break"/>
    <property type="evidence" value="ECO:0007669"/>
    <property type="project" value="TreeGrafter"/>
</dbReference>
<feature type="transmembrane region" description="Helical" evidence="18">
    <location>
        <begin position="311"/>
        <end position="331"/>
    </location>
</feature>
<dbReference type="GO" id="GO:0003697">
    <property type="term" value="F:single-stranded DNA binding"/>
    <property type="evidence" value="ECO:0007669"/>
    <property type="project" value="TreeGrafter"/>
</dbReference>
<evidence type="ECO:0000256" key="14">
    <source>
        <dbReference type="ARBA" id="ARBA00023204"/>
    </source>
</evidence>
<feature type="transmembrane region" description="Helical" evidence="18">
    <location>
        <begin position="39"/>
        <end position="57"/>
    </location>
</feature>
<evidence type="ECO:0000259" key="19">
    <source>
        <dbReference type="Pfam" id="PF00999"/>
    </source>
</evidence>
<evidence type="ECO:0000256" key="17">
    <source>
        <dbReference type="SAM" id="MobiDB-lite"/>
    </source>
</evidence>
<keyword evidence="10 18" id="KW-1133">Transmembrane helix</keyword>
<feature type="transmembrane region" description="Helical" evidence="18">
    <location>
        <begin position="273"/>
        <end position="299"/>
    </location>
</feature>
<comment type="subcellular location">
    <subcellularLocation>
        <location evidence="3">Chromosome</location>
    </subcellularLocation>
    <subcellularLocation>
        <location evidence="2">Membrane</location>
        <topology evidence="2">Multi-pass membrane protein</topology>
    </subcellularLocation>
    <subcellularLocation>
        <location evidence="1">Nucleus</location>
    </subcellularLocation>
</comment>
<dbReference type="Pfam" id="PF00999">
    <property type="entry name" value="Na_H_Exchanger"/>
    <property type="match status" value="1"/>
</dbReference>
<feature type="region of interest" description="Disordered" evidence="17">
    <location>
        <begin position="586"/>
        <end position="622"/>
    </location>
</feature>
<gene>
    <name evidence="21" type="ORF">QYT958_LOCUS5541</name>
</gene>
<dbReference type="PANTHER" id="PTHR19306">
    <property type="entry name" value="STRUCTURAL MAINTENANCE OF CHROMOSOMES 5,6 SMC5, SMC6"/>
    <property type="match status" value="1"/>
</dbReference>
<evidence type="ECO:0000256" key="6">
    <source>
        <dbReference type="ARBA" id="ARBA00022692"/>
    </source>
</evidence>
<dbReference type="GO" id="GO:0003684">
    <property type="term" value="F:damaged DNA binding"/>
    <property type="evidence" value="ECO:0007669"/>
    <property type="project" value="TreeGrafter"/>
</dbReference>
<evidence type="ECO:0000313" key="22">
    <source>
        <dbReference type="Proteomes" id="UP000663848"/>
    </source>
</evidence>
<proteinExistence type="inferred from homology"/>
<feature type="region of interest" description="Disordered" evidence="17">
    <location>
        <begin position="402"/>
        <end position="424"/>
    </location>
</feature>
<dbReference type="InterPro" id="IPR006153">
    <property type="entry name" value="Cation/H_exchanger_TM"/>
</dbReference>
<keyword evidence="15" id="KW-0539">Nucleus</keyword>
<evidence type="ECO:0000256" key="15">
    <source>
        <dbReference type="ARBA" id="ARBA00023242"/>
    </source>
</evidence>
<feature type="domain" description="Cation/H+ exchanger transmembrane" evidence="19">
    <location>
        <begin position="96"/>
        <end position="367"/>
    </location>
</feature>
<dbReference type="Gene3D" id="6.10.140.1330">
    <property type="match status" value="1"/>
</dbReference>
<keyword evidence="7" id="KW-0547">Nucleotide-binding</keyword>
<dbReference type="SUPFAM" id="SSF52540">
    <property type="entry name" value="P-loop containing nucleoside triphosphate hydrolases"/>
    <property type="match status" value="1"/>
</dbReference>
<feature type="transmembrane region" description="Helical" evidence="18">
    <location>
        <begin position="343"/>
        <end position="366"/>
    </location>
</feature>
<dbReference type="EMBL" id="CAJOBR010000462">
    <property type="protein sequence ID" value="CAF4512011.1"/>
    <property type="molecule type" value="Genomic_DNA"/>
</dbReference>
<evidence type="ECO:0000259" key="20">
    <source>
        <dbReference type="Pfam" id="PF02463"/>
    </source>
</evidence>
<evidence type="ECO:0000256" key="2">
    <source>
        <dbReference type="ARBA" id="ARBA00004141"/>
    </source>
</evidence>
<comment type="caution">
    <text evidence="21">The sequence shown here is derived from an EMBL/GenBank/DDBJ whole genome shotgun (WGS) entry which is preliminary data.</text>
</comment>
<keyword evidence="5" id="KW-0158">Chromosome</keyword>
<evidence type="ECO:0000256" key="13">
    <source>
        <dbReference type="ARBA" id="ARBA00023172"/>
    </source>
</evidence>
<dbReference type="Gene3D" id="3.40.50.300">
    <property type="entry name" value="P-loop containing nucleotide triphosphate hydrolases"/>
    <property type="match status" value="2"/>
</dbReference>